<keyword evidence="2" id="KW-1185">Reference proteome</keyword>
<accession>A0A4S3B5V9</accession>
<sequence>MNHSETYSSKVSQLREQLNRTKESGVLPKDFKQDLTELEIEKDNLLAKLLPKYQNQEAQRKKVHLNIKTLTAYQEEIDGLDLQDIVALSKSQFIILHRNGQLQSVLCSENTAEIKIGTPVKLFGERFISLTKFDADTCLALSQSGFIFIISYKDTLMVKQVSEQVIPDFKQASILLSLSSTTFLISRHFPVLEELTIKIGSDKICYELKSLTKIPEIEWTTGIALINDTVLIGDDDGEVFLLQKNESEWHFSHQSTLFGASILKILPLSMNDSVQQDILVLTHENEWGLLSMDYDNQLKLNRLPKTPGNFVDACWQQETVLVQTDDGYLYVLEKIASKWCLNPYATEEEQFLIGMSPLFDHDYLSFDLEQGVFLLEVERLNQGEDLLKLKFFEECDSNE</sequence>
<dbReference type="RefSeq" id="WP_136136295.1">
    <property type="nucleotide sequence ID" value="NZ_SDGV01000008.1"/>
</dbReference>
<reference evidence="1 2" key="1">
    <citation type="submission" date="2019-01" db="EMBL/GenBank/DDBJ databases">
        <title>Vagococcus silagei sp. nov. isolated from brewer's grain.</title>
        <authorList>
            <person name="Guu J.-R."/>
        </authorList>
    </citation>
    <scope>NUCLEOTIDE SEQUENCE [LARGE SCALE GENOMIC DNA]</scope>
    <source>
        <strain evidence="1 2">2B-2</strain>
    </source>
</reference>
<evidence type="ECO:0008006" key="3">
    <source>
        <dbReference type="Google" id="ProtNLM"/>
    </source>
</evidence>
<organism evidence="1 2">
    <name type="scientific">Vagococcus silagei</name>
    <dbReference type="NCBI Taxonomy" id="2508885"/>
    <lineage>
        <taxon>Bacteria</taxon>
        <taxon>Bacillati</taxon>
        <taxon>Bacillota</taxon>
        <taxon>Bacilli</taxon>
        <taxon>Lactobacillales</taxon>
        <taxon>Enterococcaceae</taxon>
        <taxon>Vagococcus</taxon>
    </lineage>
</organism>
<name>A0A4S3B5V9_9ENTE</name>
<proteinExistence type="predicted"/>
<gene>
    <name evidence="1" type="ORF">ESZ54_03465</name>
</gene>
<comment type="caution">
    <text evidence="1">The sequence shown here is derived from an EMBL/GenBank/DDBJ whole genome shotgun (WGS) entry which is preliminary data.</text>
</comment>
<protein>
    <recommendedName>
        <fullName evidence="3">WD40 repeat domain-containing protein</fullName>
    </recommendedName>
</protein>
<dbReference type="Proteomes" id="UP000310506">
    <property type="component" value="Unassembled WGS sequence"/>
</dbReference>
<dbReference type="AlphaFoldDB" id="A0A4S3B5V9"/>
<dbReference type="EMBL" id="SDGV01000008">
    <property type="protein sequence ID" value="THB61717.1"/>
    <property type="molecule type" value="Genomic_DNA"/>
</dbReference>
<evidence type="ECO:0000313" key="1">
    <source>
        <dbReference type="EMBL" id="THB61717.1"/>
    </source>
</evidence>
<evidence type="ECO:0000313" key="2">
    <source>
        <dbReference type="Proteomes" id="UP000310506"/>
    </source>
</evidence>